<dbReference type="Pfam" id="PF00172">
    <property type="entry name" value="Zn_clus"/>
    <property type="match status" value="1"/>
</dbReference>
<feature type="region of interest" description="Disordered" evidence="6">
    <location>
        <begin position="356"/>
        <end position="388"/>
    </location>
</feature>
<feature type="domain" description="Zn(2)-C6 fungal-type" evidence="7">
    <location>
        <begin position="29"/>
        <end position="59"/>
    </location>
</feature>
<keyword evidence="9" id="KW-1185">Reference proteome</keyword>
<dbReference type="PANTHER" id="PTHR47540">
    <property type="entry name" value="THIAMINE REPRESSIBLE GENES REGULATORY PROTEIN THI5"/>
    <property type="match status" value="1"/>
</dbReference>
<proteinExistence type="predicted"/>
<dbReference type="InterPro" id="IPR001138">
    <property type="entry name" value="Zn2Cys6_DnaBD"/>
</dbReference>
<evidence type="ECO:0000256" key="3">
    <source>
        <dbReference type="ARBA" id="ARBA00023125"/>
    </source>
</evidence>
<evidence type="ECO:0000256" key="5">
    <source>
        <dbReference type="ARBA" id="ARBA00023242"/>
    </source>
</evidence>
<gene>
    <name evidence="8" type="ORF">PECM_003397</name>
</gene>
<dbReference type="PROSITE" id="PS00463">
    <property type="entry name" value="ZN2_CY6_FUNGAL_1"/>
    <property type="match status" value="1"/>
</dbReference>
<evidence type="ECO:0000313" key="8">
    <source>
        <dbReference type="EMBL" id="KAF7720075.1"/>
    </source>
</evidence>
<accession>A0A8J8WKQ1</accession>
<dbReference type="InterPro" id="IPR051711">
    <property type="entry name" value="Stress_Response_Reg"/>
</dbReference>
<dbReference type="Proteomes" id="UP000631181">
    <property type="component" value="Unassembled WGS sequence"/>
</dbReference>
<evidence type="ECO:0000256" key="4">
    <source>
        <dbReference type="ARBA" id="ARBA00023163"/>
    </source>
</evidence>
<organism evidence="8 9">
    <name type="scientific">Penicillium ucsense</name>
    <dbReference type="NCBI Taxonomy" id="2839758"/>
    <lineage>
        <taxon>Eukaryota</taxon>
        <taxon>Fungi</taxon>
        <taxon>Dikarya</taxon>
        <taxon>Ascomycota</taxon>
        <taxon>Pezizomycotina</taxon>
        <taxon>Eurotiomycetes</taxon>
        <taxon>Eurotiomycetidae</taxon>
        <taxon>Eurotiales</taxon>
        <taxon>Aspergillaceae</taxon>
        <taxon>Penicillium</taxon>
    </lineage>
</organism>
<evidence type="ECO:0000256" key="2">
    <source>
        <dbReference type="ARBA" id="ARBA00023015"/>
    </source>
</evidence>
<keyword evidence="5" id="KW-0539">Nucleus</keyword>
<name>A0A8J8WKQ1_9EURO</name>
<dbReference type="GO" id="GO:0005634">
    <property type="term" value="C:nucleus"/>
    <property type="evidence" value="ECO:0007669"/>
    <property type="project" value="UniProtKB-SubCell"/>
</dbReference>
<keyword evidence="3" id="KW-0238">DNA-binding</keyword>
<dbReference type="GO" id="GO:0008270">
    <property type="term" value="F:zinc ion binding"/>
    <property type="evidence" value="ECO:0007669"/>
    <property type="project" value="InterPro"/>
</dbReference>
<evidence type="ECO:0000256" key="1">
    <source>
        <dbReference type="ARBA" id="ARBA00004123"/>
    </source>
</evidence>
<protein>
    <submittedName>
        <fullName evidence="8">Fungal Zn(2)-Cys(6) binuclear cluster domain-containing protein</fullName>
    </submittedName>
</protein>
<dbReference type="GO" id="GO:0000981">
    <property type="term" value="F:DNA-binding transcription factor activity, RNA polymerase II-specific"/>
    <property type="evidence" value="ECO:0007669"/>
    <property type="project" value="InterPro"/>
</dbReference>
<feature type="region of interest" description="Disordered" evidence="6">
    <location>
        <begin position="124"/>
        <end position="167"/>
    </location>
</feature>
<dbReference type="Gene3D" id="4.10.240.10">
    <property type="entry name" value="Zn(2)-C6 fungal-type DNA-binding domain"/>
    <property type="match status" value="1"/>
</dbReference>
<dbReference type="OrthoDB" id="10261408at2759"/>
<comment type="caution">
    <text evidence="8">The sequence shown here is derived from an EMBL/GenBank/DDBJ whole genome shotgun (WGS) entry which is preliminary data.</text>
</comment>
<evidence type="ECO:0000259" key="7">
    <source>
        <dbReference type="PROSITE" id="PS50048"/>
    </source>
</evidence>
<comment type="subcellular location">
    <subcellularLocation>
        <location evidence="1">Nucleus</location>
    </subcellularLocation>
</comment>
<feature type="compositionally biased region" description="Polar residues" evidence="6">
    <location>
        <begin position="82"/>
        <end position="108"/>
    </location>
</feature>
<dbReference type="GO" id="GO:0045944">
    <property type="term" value="P:positive regulation of transcription by RNA polymerase II"/>
    <property type="evidence" value="ECO:0007669"/>
    <property type="project" value="TreeGrafter"/>
</dbReference>
<dbReference type="GO" id="GO:0043565">
    <property type="term" value="F:sequence-specific DNA binding"/>
    <property type="evidence" value="ECO:0007669"/>
    <property type="project" value="TreeGrafter"/>
</dbReference>
<dbReference type="InterPro" id="IPR036864">
    <property type="entry name" value="Zn2-C6_fun-type_DNA-bd_sf"/>
</dbReference>
<dbReference type="PROSITE" id="PS50048">
    <property type="entry name" value="ZN2_CY6_FUNGAL_2"/>
    <property type="match status" value="1"/>
</dbReference>
<feature type="region of interest" description="Disordered" evidence="6">
    <location>
        <begin position="62"/>
        <end position="109"/>
    </location>
</feature>
<sequence>MAALIAEPAGPPLAEDSELSKLEGKRHSACDECRKRKLKCSGELSGCVRCLKQSIHCVYSLQKPMGRPPKKRARSDEESGDVSMQGNTIWPTPQLTPPESLSSENDANMPTDASYICPQFFMHPSGQSQSPESNPPADDDETSPNWRPELSKNRNLPVPGTSSPWPDFTTVSQSSSMLFPAPTNSLDPTSLMMTPPMSNLIDPLGPKCTCLSYLYLCLSHISSLASFPVNSHTLCSLYIAARTALDVIRCDSCPKSFATGVQNVMFTGTLLTVVADAWLRVYNSDPMELGKQSAPPEFVSKAAQCPDQPEVWKNWLRQIVRQAVVGGYLDPEAGTRCSKQRDLLSLIRELEERQHRWHTPGQHPLGECNPLHSKAAGQPRADPDEDNDEKELLCIRVVGSARSVLTKFNFEPQDFPGGVIPDDMARLMNT</sequence>
<dbReference type="CDD" id="cd00067">
    <property type="entry name" value="GAL4"/>
    <property type="match status" value="1"/>
</dbReference>
<dbReference type="EMBL" id="WIWV01000002">
    <property type="protein sequence ID" value="KAF7720075.1"/>
    <property type="molecule type" value="Genomic_DNA"/>
</dbReference>
<dbReference type="SUPFAM" id="SSF57701">
    <property type="entry name" value="Zn2/Cys6 DNA-binding domain"/>
    <property type="match status" value="1"/>
</dbReference>
<evidence type="ECO:0000256" key="6">
    <source>
        <dbReference type="SAM" id="MobiDB-lite"/>
    </source>
</evidence>
<dbReference type="AlphaFoldDB" id="A0A8J8WKQ1"/>
<dbReference type="PANTHER" id="PTHR47540:SF4">
    <property type="entry name" value="TRANSCRIPTION FACTOR RGLT"/>
    <property type="match status" value="1"/>
</dbReference>
<keyword evidence="2" id="KW-0805">Transcription regulation</keyword>
<dbReference type="SMART" id="SM00066">
    <property type="entry name" value="GAL4"/>
    <property type="match status" value="1"/>
</dbReference>
<keyword evidence="4" id="KW-0804">Transcription</keyword>
<feature type="region of interest" description="Disordered" evidence="6">
    <location>
        <begin position="1"/>
        <end position="21"/>
    </location>
</feature>
<evidence type="ECO:0000313" key="9">
    <source>
        <dbReference type="Proteomes" id="UP000631181"/>
    </source>
</evidence>
<reference evidence="8" key="1">
    <citation type="journal article" date="2020" name="Front. Microbiol.">
        <title>Gene regulatory networks of Penicillium echinulatum 2HH and Penicillium oxalicum 114-2 inferred by a computational biology approach.</title>
        <authorList>
            <person name="Lenz A.R."/>
            <person name="Galan-Vasquez E."/>
            <person name="Balbinot E."/>
            <person name="De Abreu F.P."/>
            <person name="De Oliveira N.S."/>
            <person name="Da Rosa L.O."/>
            <person name="De Avila E Silva S."/>
            <person name="Camassola M."/>
            <person name="Dillon A.J.P."/>
            <person name="Perez-Rueda E."/>
        </authorList>
    </citation>
    <scope>NUCLEOTIDE SEQUENCE</scope>
    <source>
        <strain evidence="8">S1M29</strain>
    </source>
</reference>